<dbReference type="PROSITE" id="PS50109">
    <property type="entry name" value="HIS_KIN"/>
    <property type="match status" value="1"/>
</dbReference>
<comment type="subcellular location">
    <subcellularLocation>
        <location evidence="2">Cell membrane</location>
        <topology evidence="2">Multi-pass membrane protein</topology>
    </subcellularLocation>
</comment>
<evidence type="ECO:0000313" key="18">
    <source>
        <dbReference type="Proteomes" id="UP000287857"/>
    </source>
</evidence>
<name>A0A429ZUJ3_9ENTE</name>
<evidence type="ECO:0000256" key="6">
    <source>
        <dbReference type="ARBA" id="ARBA00022679"/>
    </source>
</evidence>
<dbReference type="InterPro" id="IPR036097">
    <property type="entry name" value="HisK_dim/P_sf"/>
</dbReference>
<evidence type="ECO:0000256" key="12">
    <source>
        <dbReference type="ARBA" id="ARBA00023012"/>
    </source>
</evidence>
<feature type="coiled-coil region" evidence="14">
    <location>
        <begin position="254"/>
        <end position="310"/>
    </location>
</feature>
<feature type="transmembrane region" description="Helical" evidence="15">
    <location>
        <begin position="176"/>
        <end position="194"/>
    </location>
</feature>
<accession>A0A429ZUJ3</accession>
<dbReference type="GO" id="GO:0005524">
    <property type="term" value="F:ATP binding"/>
    <property type="evidence" value="ECO:0007669"/>
    <property type="project" value="UniProtKB-KW"/>
</dbReference>
<organism evidence="17 18">
    <name type="scientific">Vagococcus vulneris</name>
    <dbReference type="NCBI Taxonomy" id="1977869"/>
    <lineage>
        <taxon>Bacteria</taxon>
        <taxon>Bacillati</taxon>
        <taxon>Bacillota</taxon>
        <taxon>Bacilli</taxon>
        <taxon>Lactobacillales</taxon>
        <taxon>Enterococcaceae</taxon>
        <taxon>Vagococcus</taxon>
    </lineage>
</organism>
<dbReference type="InterPro" id="IPR050398">
    <property type="entry name" value="HssS/ArlS-like"/>
</dbReference>
<evidence type="ECO:0000256" key="8">
    <source>
        <dbReference type="ARBA" id="ARBA00022741"/>
    </source>
</evidence>
<evidence type="ECO:0000259" key="16">
    <source>
        <dbReference type="PROSITE" id="PS50109"/>
    </source>
</evidence>
<dbReference type="PANTHER" id="PTHR45528:SF1">
    <property type="entry name" value="SENSOR HISTIDINE KINASE CPXA"/>
    <property type="match status" value="1"/>
</dbReference>
<evidence type="ECO:0000256" key="11">
    <source>
        <dbReference type="ARBA" id="ARBA00022989"/>
    </source>
</evidence>
<dbReference type="Proteomes" id="UP000287857">
    <property type="component" value="Unassembled WGS sequence"/>
</dbReference>
<evidence type="ECO:0000256" key="10">
    <source>
        <dbReference type="ARBA" id="ARBA00022840"/>
    </source>
</evidence>
<dbReference type="SUPFAM" id="SSF47384">
    <property type="entry name" value="Homodimeric domain of signal transducing histidine kinase"/>
    <property type="match status" value="1"/>
</dbReference>
<evidence type="ECO:0000256" key="15">
    <source>
        <dbReference type="SAM" id="Phobius"/>
    </source>
</evidence>
<evidence type="ECO:0000256" key="13">
    <source>
        <dbReference type="ARBA" id="ARBA00023136"/>
    </source>
</evidence>
<dbReference type="PANTHER" id="PTHR45528">
    <property type="entry name" value="SENSOR HISTIDINE KINASE CPXA"/>
    <property type="match status" value="1"/>
</dbReference>
<evidence type="ECO:0000256" key="4">
    <source>
        <dbReference type="ARBA" id="ARBA00022475"/>
    </source>
</evidence>
<dbReference type="RefSeq" id="WP_125984603.1">
    <property type="nucleotide sequence ID" value="NZ_NGJS01000018.1"/>
</dbReference>
<dbReference type="SUPFAM" id="SSF55874">
    <property type="entry name" value="ATPase domain of HSP90 chaperone/DNA topoisomerase II/histidine kinase"/>
    <property type="match status" value="1"/>
</dbReference>
<dbReference type="AlphaFoldDB" id="A0A429ZUJ3"/>
<keyword evidence="4" id="KW-1003">Cell membrane</keyword>
<evidence type="ECO:0000256" key="1">
    <source>
        <dbReference type="ARBA" id="ARBA00000085"/>
    </source>
</evidence>
<reference evidence="17 18" key="1">
    <citation type="submission" date="2017-05" db="EMBL/GenBank/DDBJ databases">
        <title>Vagococcus spp. assemblies.</title>
        <authorList>
            <person name="Gulvik C.A."/>
        </authorList>
    </citation>
    <scope>NUCLEOTIDE SEQUENCE [LARGE SCALE GENOMIC DNA]</scope>
    <source>
        <strain evidence="17 18">SS1995</strain>
    </source>
</reference>
<dbReference type="SMART" id="SM00388">
    <property type="entry name" value="HisKA"/>
    <property type="match status" value="1"/>
</dbReference>
<proteinExistence type="predicted"/>
<gene>
    <name evidence="17" type="ORF">CBF37_09930</name>
</gene>
<dbReference type="InterPro" id="IPR036890">
    <property type="entry name" value="HATPase_C_sf"/>
</dbReference>
<evidence type="ECO:0000256" key="9">
    <source>
        <dbReference type="ARBA" id="ARBA00022777"/>
    </source>
</evidence>
<dbReference type="Pfam" id="PF00512">
    <property type="entry name" value="HisKA"/>
    <property type="match status" value="1"/>
</dbReference>
<dbReference type="GO" id="GO:0000155">
    <property type="term" value="F:phosphorelay sensor kinase activity"/>
    <property type="evidence" value="ECO:0007669"/>
    <property type="project" value="InterPro"/>
</dbReference>
<evidence type="ECO:0000256" key="14">
    <source>
        <dbReference type="SAM" id="Coils"/>
    </source>
</evidence>
<dbReference type="EMBL" id="NGJS01000018">
    <property type="protein sequence ID" value="RST97315.1"/>
    <property type="molecule type" value="Genomic_DNA"/>
</dbReference>
<keyword evidence="14" id="KW-0175">Coiled coil</keyword>
<comment type="catalytic activity">
    <reaction evidence="1">
        <text>ATP + protein L-histidine = ADP + protein N-phospho-L-histidine.</text>
        <dbReference type="EC" id="2.7.13.3"/>
    </reaction>
</comment>
<dbReference type="InterPro" id="IPR004358">
    <property type="entry name" value="Sig_transdc_His_kin-like_C"/>
</dbReference>
<keyword evidence="6" id="KW-0808">Transferase</keyword>
<dbReference type="PRINTS" id="PR00344">
    <property type="entry name" value="BCTRLSENSOR"/>
</dbReference>
<keyword evidence="9 17" id="KW-0418">Kinase</keyword>
<dbReference type="EC" id="2.7.13.3" evidence="3"/>
<keyword evidence="11 15" id="KW-1133">Transmembrane helix</keyword>
<evidence type="ECO:0000256" key="5">
    <source>
        <dbReference type="ARBA" id="ARBA00022553"/>
    </source>
</evidence>
<keyword evidence="7 15" id="KW-0812">Transmembrane</keyword>
<keyword evidence="13 15" id="KW-0472">Membrane</keyword>
<dbReference type="Gene3D" id="3.30.565.10">
    <property type="entry name" value="Histidine kinase-like ATPase, C-terminal domain"/>
    <property type="match status" value="1"/>
</dbReference>
<dbReference type="Pfam" id="PF02518">
    <property type="entry name" value="HATPase_c"/>
    <property type="match status" value="1"/>
</dbReference>
<dbReference type="InterPro" id="IPR003661">
    <property type="entry name" value="HisK_dim/P_dom"/>
</dbReference>
<feature type="transmembrane region" description="Helical" evidence="15">
    <location>
        <begin position="7"/>
        <end position="34"/>
    </location>
</feature>
<evidence type="ECO:0000256" key="7">
    <source>
        <dbReference type="ARBA" id="ARBA00022692"/>
    </source>
</evidence>
<dbReference type="GO" id="GO:0005886">
    <property type="term" value="C:plasma membrane"/>
    <property type="evidence" value="ECO:0007669"/>
    <property type="project" value="UniProtKB-SubCell"/>
</dbReference>
<keyword evidence="18" id="KW-1185">Reference proteome</keyword>
<dbReference type="FunFam" id="3.30.565.10:FF:000006">
    <property type="entry name" value="Sensor histidine kinase WalK"/>
    <property type="match status" value="1"/>
</dbReference>
<dbReference type="SMART" id="SM00387">
    <property type="entry name" value="HATPase_c"/>
    <property type="match status" value="1"/>
</dbReference>
<sequence>MTIKRRFIFSYISAILITLGSLLLILSLTFYITLGKVPSVQDMYKILTTQRSLTADEQKSFEELNNYVQKSTEFVNEPLKEDVKQTIKEIEKRQLNVVIRKNNQFIYFSQDLIEKSLQFHAPDYELSNFEPIGTIDNAGRLYHYIKHDFKYLDGTNGSFIILRRESNLFEFFTRQGIWLISTIILFAILLAIFINRRLTKTTVKPLENLAVATQIASFDNKQDYQALIASFPQPEISQDVAHIQSSFKMMWQTIEKNNQLQKQYEDNRRELIANMSHDLKTPITSIIGYVEGLRDGIANTEEKRQEYLNTIHQKAISLNELIETLFLYSKLDMENAVINKEITDINRLLRLITNDYQLNNQAEWKINLPQHEILTEIDPLQMTRVLTNIIENSLKFKQPAKQRATISIDLRTNGSYVAITIKDNGIGISEEQLPIVFERFYRADKSRTPTIKGSGLGLNIVKSIMEHHDGSVSITSKLNEGTEVVLTLPLIKETTL</sequence>
<dbReference type="CDD" id="cd00075">
    <property type="entry name" value="HATPase"/>
    <property type="match status" value="1"/>
</dbReference>
<dbReference type="CDD" id="cd00082">
    <property type="entry name" value="HisKA"/>
    <property type="match status" value="1"/>
</dbReference>
<evidence type="ECO:0000256" key="2">
    <source>
        <dbReference type="ARBA" id="ARBA00004651"/>
    </source>
</evidence>
<evidence type="ECO:0000313" key="17">
    <source>
        <dbReference type="EMBL" id="RST97315.1"/>
    </source>
</evidence>
<comment type="caution">
    <text evidence="17">The sequence shown here is derived from an EMBL/GenBank/DDBJ whole genome shotgun (WGS) entry which is preliminary data.</text>
</comment>
<dbReference type="InterPro" id="IPR003594">
    <property type="entry name" value="HATPase_dom"/>
</dbReference>
<protein>
    <recommendedName>
        <fullName evidence="3">histidine kinase</fullName>
        <ecNumber evidence="3">2.7.13.3</ecNumber>
    </recommendedName>
</protein>
<keyword evidence="5" id="KW-0597">Phosphoprotein</keyword>
<keyword evidence="10" id="KW-0067">ATP-binding</keyword>
<keyword evidence="8" id="KW-0547">Nucleotide-binding</keyword>
<keyword evidence="12" id="KW-0902">Two-component regulatory system</keyword>
<dbReference type="InterPro" id="IPR005467">
    <property type="entry name" value="His_kinase_dom"/>
</dbReference>
<feature type="domain" description="Histidine kinase" evidence="16">
    <location>
        <begin position="274"/>
        <end position="492"/>
    </location>
</feature>
<dbReference type="FunFam" id="1.10.287.130:FF:000001">
    <property type="entry name" value="Two-component sensor histidine kinase"/>
    <property type="match status" value="1"/>
</dbReference>
<dbReference type="OrthoDB" id="335833at2"/>
<dbReference type="Gene3D" id="1.10.287.130">
    <property type="match status" value="1"/>
</dbReference>
<evidence type="ECO:0000256" key="3">
    <source>
        <dbReference type="ARBA" id="ARBA00012438"/>
    </source>
</evidence>